<name>A0A2H4UU44_9VIRU</name>
<evidence type="ECO:0000256" key="1">
    <source>
        <dbReference type="SAM" id="Phobius"/>
    </source>
</evidence>
<gene>
    <name evidence="2" type="ORF">BMW23_0320</name>
</gene>
<dbReference type="EMBL" id="MF782455">
    <property type="protein sequence ID" value="ATZ80377.1"/>
    <property type="molecule type" value="Genomic_DNA"/>
</dbReference>
<organism evidence="2">
    <name type="scientific">Bodo saltans virus</name>
    <dbReference type="NCBI Taxonomy" id="2024608"/>
    <lineage>
        <taxon>Viruses</taxon>
        <taxon>Varidnaviria</taxon>
        <taxon>Bamfordvirae</taxon>
        <taxon>Nucleocytoviricota</taxon>
        <taxon>Megaviricetes</taxon>
        <taxon>Imitervirales</taxon>
        <taxon>Mimiviridae</taxon>
        <taxon>Klosneuvirinae</taxon>
        <taxon>Theiavirus</taxon>
        <taxon>Theiavirus salishense</taxon>
    </lineage>
</organism>
<evidence type="ECO:0000313" key="3">
    <source>
        <dbReference type="Proteomes" id="UP000240325"/>
    </source>
</evidence>
<keyword evidence="1" id="KW-0812">Transmembrane</keyword>
<dbReference type="Proteomes" id="UP000240325">
    <property type="component" value="Segment"/>
</dbReference>
<accession>A0A2H4UU44</accession>
<proteinExistence type="predicted"/>
<keyword evidence="1" id="KW-1133">Transmembrane helix</keyword>
<sequence>MLDNVEKRMLLFLCVCIVIRIILVYAAKNINIEYLPYMGYFGLMLSIGFMYIYLTNSRQTGAEVFGDKIWWNSLRPIHSILWGLFAYNAINKNDDAWAYLAVDVFVGFVGFAGHEIFGFF</sequence>
<feature type="transmembrane region" description="Helical" evidence="1">
    <location>
        <begin position="96"/>
        <end position="117"/>
    </location>
</feature>
<evidence type="ECO:0000313" key="2">
    <source>
        <dbReference type="EMBL" id="ATZ80377.1"/>
    </source>
</evidence>
<feature type="transmembrane region" description="Helical" evidence="1">
    <location>
        <begin position="34"/>
        <end position="54"/>
    </location>
</feature>
<reference evidence="2" key="1">
    <citation type="journal article" date="2017" name="Elife">
        <title>The kinetoplastid-infecting Bodo saltans virus (BsV), a window into the most abundant giant viruses in the sea.</title>
        <authorList>
            <person name="Deeg C.M."/>
            <person name="Chow C.-E.T."/>
            <person name="Suttle C.A."/>
        </authorList>
    </citation>
    <scope>NUCLEOTIDE SEQUENCE</scope>
    <source>
        <strain evidence="2">NG1</strain>
    </source>
</reference>
<keyword evidence="3" id="KW-1185">Reference proteome</keyword>
<protein>
    <submittedName>
        <fullName evidence="2">Uncharacterized protein</fullName>
    </submittedName>
</protein>
<keyword evidence="1" id="KW-0472">Membrane</keyword>
<feature type="transmembrane region" description="Helical" evidence="1">
    <location>
        <begin position="9"/>
        <end position="28"/>
    </location>
</feature>